<protein>
    <recommendedName>
        <fullName evidence="4">G protein-coupled receptor</fullName>
    </recommendedName>
</protein>
<evidence type="ECO:0000256" key="1">
    <source>
        <dbReference type="SAM" id="Phobius"/>
    </source>
</evidence>
<feature type="non-terminal residue" evidence="2">
    <location>
        <position position="1"/>
    </location>
</feature>
<organism evidence="2 3">
    <name type="scientific">Pristionchus fissidentatus</name>
    <dbReference type="NCBI Taxonomy" id="1538716"/>
    <lineage>
        <taxon>Eukaryota</taxon>
        <taxon>Metazoa</taxon>
        <taxon>Ecdysozoa</taxon>
        <taxon>Nematoda</taxon>
        <taxon>Chromadorea</taxon>
        <taxon>Rhabditida</taxon>
        <taxon>Rhabditina</taxon>
        <taxon>Diplogasteromorpha</taxon>
        <taxon>Diplogasteroidea</taxon>
        <taxon>Neodiplogasteridae</taxon>
        <taxon>Pristionchus</taxon>
    </lineage>
</organism>
<dbReference type="EMBL" id="BTSY01000001">
    <property type="protein sequence ID" value="GMT11024.1"/>
    <property type="molecule type" value="Genomic_DNA"/>
</dbReference>
<proteinExistence type="predicted"/>
<feature type="transmembrane region" description="Helical" evidence="1">
    <location>
        <begin position="291"/>
        <end position="311"/>
    </location>
</feature>
<keyword evidence="1" id="KW-1133">Transmembrane helix</keyword>
<keyword evidence="3" id="KW-1185">Reference proteome</keyword>
<keyword evidence="1" id="KW-0472">Membrane</keyword>
<accession>A0AAV5UXG3</accession>
<evidence type="ECO:0008006" key="4">
    <source>
        <dbReference type="Google" id="ProtNLM"/>
    </source>
</evidence>
<feature type="transmembrane region" description="Helical" evidence="1">
    <location>
        <begin position="39"/>
        <end position="59"/>
    </location>
</feature>
<gene>
    <name evidence="2" type="ORF">PFISCL1PPCAC_2321</name>
</gene>
<feature type="transmembrane region" description="Helical" evidence="1">
    <location>
        <begin position="183"/>
        <end position="203"/>
    </location>
</feature>
<comment type="caution">
    <text evidence="2">The sequence shown here is derived from an EMBL/GenBank/DDBJ whole genome shotgun (WGS) entry which is preliminary data.</text>
</comment>
<name>A0AAV5UXG3_9BILA</name>
<dbReference type="AlphaFoldDB" id="A0AAV5UXG3"/>
<feature type="transmembrane region" description="Helical" evidence="1">
    <location>
        <begin position="142"/>
        <end position="163"/>
    </location>
</feature>
<keyword evidence="1" id="KW-0812">Transmembrane</keyword>
<reference evidence="2" key="1">
    <citation type="submission" date="2023-10" db="EMBL/GenBank/DDBJ databases">
        <title>Genome assembly of Pristionchus species.</title>
        <authorList>
            <person name="Yoshida K."/>
            <person name="Sommer R.J."/>
        </authorList>
    </citation>
    <scope>NUCLEOTIDE SEQUENCE</scope>
    <source>
        <strain evidence="2">RS5133</strain>
    </source>
</reference>
<dbReference type="Proteomes" id="UP001432322">
    <property type="component" value="Unassembled WGS sequence"/>
</dbReference>
<feature type="transmembrane region" description="Helical" evidence="1">
    <location>
        <begin position="215"/>
        <end position="235"/>
    </location>
</feature>
<evidence type="ECO:0000313" key="2">
    <source>
        <dbReference type="EMBL" id="GMT11024.1"/>
    </source>
</evidence>
<evidence type="ECO:0000313" key="3">
    <source>
        <dbReference type="Proteomes" id="UP001432322"/>
    </source>
</evidence>
<sequence>RFVLFTIGAIIEFGRVVYNNSEIPPESDFHTFFEEGSTISMMSAYWILCLFHSISLLYLQSTFKKLKLLIEVNGYVEYWLNNPESVVQEGFNQYDSDPTRVLHSSMKREGVLQICISTFDTHVTQKILNGEKYMCMGVKVQSFGLIYFTLLPIMHVLLIFSPVLMLSGELEDFKRSYLSTVDWLSLIHASLIQLCLAFALHDYTKRTIGSCNKLALILLVSLIIHKSFFYVIPAIKSWDFFSMLYRAVLYFSSIRYAELEKTVRDSGLEHSYIRDANRFMAGVGIWMDLEVFVLVATIHCFYTFLCLAMTSRATKARGTVRNLANNV</sequence>